<keyword evidence="1" id="KW-1133">Transmembrane helix</keyword>
<evidence type="ECO:0000256" key="1">
    <source>
        <dbReference type="SAM" id="Phobius"/>
    </source>
</evidence>
<proteinExistence type="predicted"/>
<feature type="transmembrane region" description="Helical" evidence="1">
    <location>
        <begin position="12"/>
        <end position="31"/>
    </location>
</feature>
<name>A0ABU3X865_9BACI</name>
<keyword evidence="1" id="KW-0812">Transmembrane</keyword>
<reference evidence="2 3" key="1">
    <citation type="submission" date="2023-10" db="EMBL/GenBank/DDBJ databases">
        <title>Screening of Alkalihalobacillus lindianensis BZ-TG-R113 and Its Alleviation of Salt Stress on Rapeseed Growth.</title>
        <authorList>
            <person name="Zhao B."/>
            <person name="Guo T."/>
        </authorList>
    </citation>
    <scope>NUCLEOTIDE SEQUENCE [LARGE SCALE GENOMIC DNA]</scope>
    <source>
        <strain evidence="2 3">BZ-TG-R113</strain>
    </source>
</reference>
<evidence type="ECO:0000313" key="3">
    <source>
        <dbReference type="Proteomes" id="UP001287282"/>
    </source>
</evidence>
<dbReference type="RefSeq" id="WP_317121922.1">
    <property type="nucleotide sequence ID" value="NZ_JAWJBA010000002.1"/>
</dbReference>
<gene>
    <name evidence="2" type="ORF">RYX56_06855</name>
</gene>
<comment type="caution">
    <text evidence="2">The sequence shown here is derived from an EMBL/GenBank/DDBJ whole genome shotgun (WGS) entry which is preliminary data.</text>
</comment>
<organism evidence="2 3">
    <name type="scientific">Alkalihalophilus lindianensis</name>
    <dbReference type="NCBI Taxonomy" id="1630542"/>
    <lineage>
        <taxon>Bacteria</taxon>
        <taxon>Bacillati</taxon>
        <taxon>Bacillota</taxon>
        <taxon>Bacilli</taxon>
        <taxon>Bacillales</taxon>
        <taxon>Bacillaceae</taxon>
        <taxon>Alkalihalophilus</taxon>
    </lineage>
</organism>
<dbReference type="EMBL" id="JAWJBA010000002">
    <property type="protein sequence ID" value="MDV2684085.1"/>
    <property type="molecule type" value="Genomic_DNA"/>
</dbReference>
<accession>A0ABU3X865</accession>
<keyword evidence="3" id="KW-1185">Reference proteome</keyword>
<dbReference type="Proteomes" id="UP001287282">
    <property type="component" value="Unassembled WGS sequence"/>
</dbReference>
<evidence type="ECO:0000313" key="2">
    <source>
        <dbReference type="EMBL" id="MDV2684085.1"/>
    </source>
</evidence>
<sequence length="41" mass="4679">MAEFFGISSFFIRLTFILFSPVNLLIYIILANTLPDSPRSL</sequence>
<keyword evidence="1" id="KW-0472">Membrane</keyword>
<protein>
    <submittedName>
        <fullName evidence="2">PspC domain-containing protein</fullName>
    </submittedName>
</protein>